<evidence type="ECO:0000256" key="2">
    <source>
        <dbReference type="SAM" id="Phobius"/>
    </source>
</evidence>
<keyword evidence="2" id="KW-0812">Transmembrane</keyword>
<gene>
    <name evidence="3" type="ORF">A2196_01900</name>
</gene>
<keyword evidence="2" id="KW-0472">Membrane</keyword>
<dbReference type="AlphaFoldDB" id="A0A1F5HBY8"/>
<comment type="caution">
    <text evidence="3">The sequence shown here is derived from an EMBL/GenBank/DDBJ whole genome shotgun (WGS) entry which is preliminary data.</text>
</comment>
<proteinExistence type="predicted"/>
<evidence type="ECO:0000313" key="4">
    <source>
        <dbReference type="Proteomes" id="UP000176751"/>
    </source>
</evidence>
<sequence>MKNPKAIFLIVGVIVIIIIIAILYSHHSDNSTLREDIPSSNQGLSAGRQEVLSTQTNSEGQVTVKVTPKDLSQSSSSWDFEIVLDTHSGNLDQNLTEISILIDDKENRFTPVAWEGDPPQGHHRSGILKFKRLSPKPKSIELRIEKMGDVNERSFKWELQ</sequence>
<accession>A0A1F5HBY8</accession>
<dbReference type="STRING" id="1797737.A2196_01900"/>
<dbReference type="EMBL" id="MFCA01000025">
    <property type="protein sequence ID" value="OGE01618.1"/>
    <property type="molecule type" value="Genomic_DNA"/>
</dbReference>
<name>A0A1F5HBY8_9BACT</name>
<evidence type="ECO:0000256" key="1">
    <source>
        <dbReference type="SAM" id="MobiDB-lite"/>
    </source>
</evidence>
<evidence type="ECO:0000313" key="3">
    <source>
        <dbReference type="EMBL" id="OGE01618.1"/>
    </source>
</evidence>
<feature type="compositionally biased region" description="Polar residues" evidence="1">
    <location>
        <begin position="51"/>
        <end position="61"/>
    </location>
</feature>
<dbReference type="Proteomes" id="UP000176751">
    <property type="component" value="Unassembled WGS sequence"/>
</dbReference>
<organism evidence="3 4">
    <name type="scientific">Candidatus Curtissbacteria bacterium RIFOXYA1_FULL_41_14</name>
    <dbReference type="NCBI Taxonomy" id="1797737"/>
    <lineage>
        <taxon>Bacteria</taxon>
        <taxon>Candidatus Curtissiibacteriota</taxon>
    </lineage>
</organism>
<feature type="region of interest" description="Disordered" evidence="1">
    <location>
        <begin position="34"/>
        <end position="68"/>
    </location>
</feature>
<feature type="transmembrane region" description="Helical" evidence="2">
    <location>
        <begin position="6"/>
        <end position="24"/>
    </location>
</feature>
<keyword evidence="2" id="KW-1133">Transmembrane helix</keyword>
<protein>
    <submittedName>
        <fullName evidence="3">Uncharacterized protein</fullName>
    </submittedName>
</protein>
<reference evidence="3 4" key="1">
    <citation type="journal article" date="2016" name="Nat. Commun.">
        <title>Thousands of microbial genomes shed light on interconnected biogeochemical processes in an aquifer system.</title>
        <authorList>
            <person name="Anantharaman K."/>
            <person name="Brown C.T."/>
            <person name="Hug L.A."/>
            <person name="Sharon I."/>
            <person name="Castelle C.J."/>
            <person name="Probst A.J."/>
            <person name="Thomas B.C."/>
            <person name="Singh A."/>
            <person name="Wilkins M.J."/>
            <person name="Karaoz U."/>
            <person name="Brodie E.L."/>
            <person name="Williams K.H."/>
            <person name="Hubbard S.S."/>
            <person name="Banfield J.F."/>
        </authorList>
    </citation>
    <scope>NUCLEOTIDE SEQUENCE [LARGE SCALE GENOMIC DNA]</scope>
</reference>